<dbReference type="RefSeq" id="WP_101472965.1">
    <property type="nucleotide sequence ID" value="NZ_JAVHXU010000036.1"/>
</dbReference>
<evidence type="ECO:0000313" key="1">
    <source>
        <dbReference type="EMBL" id="PKW20146.1"/>
    </source>
</evidence>
<dbReference type="AlphaFoldDB" id="A0A497U4T1"/>
<evidence type="ECO:0000313" key="3">
    <source>
        <dbReference type="Proteomes" id="UP000233767"/>
    </source>
</evidence>
<reference evidence="1 3" key="1">
    <citation type="submission" date="2017-12" db="EMBL/GenBank/DDBJ databases">
        <title>Genomic Encyclopedia of Type Strains, Phase III (KMG-III): the genomes of soil and plant-associated and newly described type strains.</title>
        <authorList>
            <person name="Whitman W."/>
        </authorList>
    </citation>
    <scope>NUCLEOTIDE SEQUENCE [LARGE SCALE GENOMIC DNA]</scope>
    <source>
        <strain evidence="1 3">IP-10</strain>
    </source>
</reference>
<reference evidence="2 4" key="2">
    <citation type="submission" date="2018-10" db="EMBL/GenBank/DDBJ databases">
        <title>Genomic Encyclopedia of Archaeal and Bacterial Type Strains, Phase II (KMG-II): from individual species to whole genera.</title>
        <authorList>
            <person name="Goeker M."/>
        </authorList>
    </citation>
    <scope>NUCLEOTIDE SEQUENCE [LARGE SCALE GENOMIC DNA]</scope>
    <source>
        <strain evidence="2 4">DSM 21886</strain>
    </source>
</reference>
<name>A0A497U4T1_9FLAO</name>
<keyword evidence="3" id="KW-1185">Reference proteome</keyword>
<protein>
    <submittedName>
        <fullName evidence="2">Uncharacterized protein</fullName>
    </submittedName>
</protein>
<dbReference type="EMBL" id="PJND01000011">
    <property type="protein sequence ID" value="PKW20146.1"/>
    <property type="molecule type" value="Genomic_DNA"/>
</dbReference>
<organism evidence="2 4">
    <name type="scientific">Flavobacterium lindanitolerans</name>
    <dbReference type="NCBI Taxonomy" id="428988"/>
    <lineage>
        <taxon>Bacteria</taxon>
        <taxon>Pseudomonadati</taxon>
        <taxon>Bacteroidota</taxon>
        <taxon>Flavobacteriia</taxon>
        <taxon>Flavobacteriales</taxon>
        <taxon>Flavobacteriaceae</taxon>
        <taxon>Flavobacterium</taxon>
    </lineage>
</organism>
<accession>A0A497U4T1</accession>
<gene>
    <name evidence="1" type="ORF">B0G92_3226</name>
    <name evidence="2" type="ORF">CLV50_3173</name>
</gene>
<proteinExistence type="predicted"/>
<dbReference type="Proteomes" id="UP000275027">
    <property type="component" value="Unassembled WGS sequence"/>
</dbReference>
<comment type="caution">
    <text evidence="2">The sequence shown here is derived from an EMBL/GenBank/DDBJ whole genome shotgun (WGS) entry which is preliminary data.</text>
</comment>
<sequence length="138" mass="16503">MKPQNLTLEKVTDSPINYEFVTNVATRIIKIFFRTDKTIRLIYSNYSNKHFFGDKFIILDYRFRNALWYKVGDKITEKRHFLLEKPEMPQKIVLTVYGFFRKKMYLLDFSAAEYIDSSTFCVELKKSSRQDFENPVLG</sequence>
<dbReference type="EMBL" id="RCCB01000015">
    <property type="protein sequence ID" value="RLJ23358.1"/>
    <property type="molecule type" value="Genomic_DNA"/>
</dbReference>
<evidence type="ECO:0000313" key="4">
    <source>
        <dbReference type="Proteomes" id="UP000275027"/>
    </source>
</evidence>
<dbReference type="Proteomes" id="UP000233767">
    <property type="component" value="Unassembled WGS sequence"/>
</dbReference>
<evidence type="ECO:0000313" key="2">
    <source>
        <dbReference type="EMBL" id="RLJ23358.1"/>
    </source>
</evidence>